<protein>
    <recommendedName>
        <fullName evidence="3">N-acetyltransferase domain-containing protein</fullName>
    </recommendedName>
</protein>
<sequence length="268" mass="29687">MPVRRPCRHTAGVRRWRQVPDLGAAGTCGRCRGPLRSYVYRYHPRGSGSYERCVSYVWCSPCRRYAGQMVHVPKDEVLPDPLGDLPADERDAIRGSSRLVPYVDRVLTRTGAAPEPHWVITREPVETTSLLRDYFTDVASRYYGRPATEAEVDAALAEDPSDDLVCFLVGRCGGAPSGCVGLRLLGPGVTELTRLFVHPRARRTGGGHALLAAAEDAAVDDLRAHTMRLDTRHDLVEARALYAAHGYAEIPAYSHGPYAEHWFEKHLA</sequence>
<dbReference type="InterPro" id="IPR050832">
    <property type="entry name" value="Bact_Acetyltransf"/>
</dbReference>
<accession>A0A9W6RVU4</accession>
<dbReference type="Gene3D" id="3.40.630.30">
    <property type="match status" value="1"/>
</dbReference>
<dbReference type="Pfam" id="PF00583">
    <property type="entry name" value="Acetyltransf_1"/>
    <property type="match status" value="1"/>
</dbReference>
<evidence type="ECO:0000313" key="5">
    <source>
        <dbReference type="Proteomes" id="UP001165074"/>
    </source>
</evidence>
<evidence type="ECO:0000259" key="3">
    <source>
        <dbReference type="PROSITE" id="PS51186"/>
    </source>
</evidence>
<feature type="domain" description="N-acetyltransferase" evidence="3">
    <location>
        <begin position="129"/>
        <end position="268"/>
    </location>
</feature>
<gene>
    <name evidence="4" type="ORF">Airi02_006900</name>
</gene>
<keyword evidence="5" id="KW-1185">Reference proteome</keyword>
<evidence type="ECO:0000313" key="4">
    <source>
        <dbReference type="EMBL" id="GLY82759.1"/>
    </source>
</evidence>
<dbReference type="InterPro" id="IPR000182">
    <property type="entry name" value="GNAT_dom"/>
</dbReference>
<dbReference type="PANTHER" id="PTHR43877:SF2">
    <property type="entry name" value="AMINOALKYLPHOSPHONATE N-ACETYLTRANSFERASE-RELATED"/>
    <property type="match status" value="1"/>
</dbReference>
<dbReference type="GO" id="GO:0016747">
    <property type="term" value="F:acyltransferase activity, transferring groups other than amino-acyl groups"/>
    <property type="evidence" value="ECO:0007669"/>
    <property type="project" value="InterPro"/>
</dbReference>
<keyword evidence="2" id="KW-0012">Acyltransferase</keyword>
<proteinExistence type="predicted"/>
<dbReference type="InterPro" id="IPR016181">
    <property type="entry name" value="Acyl_CoA_acyltransferase"/>
</dbReference>
<organism evidence="4 5">
    <name type="scientific">Actinoallomurus iriomotensis</name>
    <dbReference type="NCBI Taxonomy" id="478107"/>
    <lineage>
        <taxon>Bacteria</taxon>
        <taxon>Bacillati</taxon>
        <taxon>Actinomycetota</taxon>
        <taxon>Actinomycetes</taxon>
        <taxon>Streptosporangiales</taxon>
        <taxon>Thermomonosporaceae</taxon>
        <taxon>Actinoallomurus</taxon>
    </lineage>
</organism>
<dbReference type="EMBL" id="BSTK01000001">
    <property type="protein sequence ID" value="GLY82759.1"/>
    <property type="molecule type" value="Genomic_DNA"/>
</dbReference>
<comment type="caution">
    <text evidence="4">The sequence shown here is derived from an EMBL/GenBank/DDBJ whole genome shotgun (WGS) entry which is preliminary data.</text>
</comment>
<evidence type="ECO:0000256" key="2">
    <source>
        <dbReference type="ARBA" id="ARBA00023315"/>
    </source>
</evidence>
<dbReference type="PANTHER" id="PTHR43877">
    <property type="entry name" value="AMINOALKYLPHOSPHONATE N-ACETYLTRANSFERASE-RELATED-RELATED"/>
    <property type="match status" value="1"/>
</dbReference>
<evidence type="ECO:0000256" key="1">
    <source>
        <dbReference type="ARBA" id="ARBA00022679"/>
    </source>
</evidence>
<keyword evidence="1" id="KW-0808">Transferase</keyword>
<dbReference type="AlphaFoldDB" id="A0A9W6RVU4"/>
<reference evidence="4" key="1">
    <citation type="submission" date="2023-03" db="EMBL/GenBank/DDBJ databases">
        <title>Actinoallomurus iriomotensis NBRC 103684.</title>
        <authorList>
            <person name="Ichikawa N."/>
            <person name="Sato H."/>
            <person name="Tonouchi N."/>
        </authorList>
    </citation>
    <scope>NUCLEOTIDE SEQUENCE</scope>
    <source>
        <strain evidence="4">NBRC 103684</strain>
    </source>
</reference>
<name>A0A9W6RVU4_9ACTN</name>
<dbReference type="PROSITE" id="PS51186">
    <property type="entry name" value="GNAT"/>
    <property type="match status" value="1"/>
</dbReference>
<dbReference type="Proteomes" id="UP001165074">
    <property type="component" value="Unassembled WGS sequence"/>
</dbReference>
<dbReference type="SUPFAM" id="SSF55729">
    <property type="entry name" value="Acyl-CoA N-acyltransferases (Nat)"/>
    <property type="match status" value="1"/>
</dbReference>